<dbReference type="Proteomes" id="UP000681720">
    <property type="component" value="Unassembled WGS sequence"/>
</dbReference>
<dbReference type="Proteomes" id="UP000681967">
    <property type="component" value="Unassembled WGS sequence"/>
</dbReference>
<evidence type="ECO:0000313" key="4">
    <source>
        <dbReference type="EMBL" id="CAF4778155.1"/>
    </source>
</evidence>
<dbReference type="EMBL" id="CAJOBH010007126">
    <property type="protein sequence ID" value="CAF4075470.1"/>
    <property type="molecule type" value="Genomic_DNA"/>
</dbReference>
<evidence type="ECO:0000313" key="2">
    <source>
        <dbReference type="EMBL" id="CAF4044332.1"/>
    </source>
</evidence>
<feature type="compositionally biased region" description="Pro residues" evidence="1">
    <location>
        <begin position="241"/>
        <end position="250"/>
    </location>
</feature>
<dbReference type="AlphaFoldDB" id="A0A8S3BH39"/>
<accession>A0A8S3BH39</accession>
<dbReference type="EMBL" id="CAJOBJ010144552">
    <property type="protein sequence ID" value="CAF4778155.1"/>
    <property type="molecule type" value="Genomic_DNA"/>
</dbReference>
<dbReference type="Proteomes" id="UP000676336">
    <property type="component" value="Unassembled WGS sequence"/>
</dbReference>
<reference evidence="4" key="1">
    <citation type="submission" date="2021-02" db="EMBL/GenBank/DDBJ databases">
        <authorList>
            <person name="Nowell W R."/>
        </authorList>
    </citation>
    <scope>NUCLEOTIDE SEQUENCE</scope>
</reference>
<feature type="compositionally biased region" description="Polar residues" evidence="1">
    <location>
        <begin position="283"/>
        <end position="292"/>
    </location>
</feature>
<feature type="region of interest" description="Disordered" evidence="1">
    <location>
        <begin position="22"/>
        <end position="53"/>
    </location>
</feature>
<evidence type="ECO:0000313" key="5">
    <source>
        <dbReference type="Proteomes" id="UP000681720"/>
    </source>
</evidence>
<feature type="region of interest" description="Disordered" evidence="1">
    <location>
        <begin position="233"/>
        <end position="292"/>
    </location>
</feature>
<gene>
    <name evidence="3" type="ORF">BYL167_LOCUS17769</name>
    <name evidence="4" type="ORF">GIL414_LOCUS46228</name>
    <name evidence="2" type="ORF">SMN809_LOCUS14292</name>
</gene>
<organism evidence="4 5">
    <name type="scientific">Rotaria magnacalcarata</name>
    <dbReference type="NCBI Taxonomy" id="392030"/>
    <lineage>
        <taxon>Eukaryota</taxon>
        <taxon>Metazoa</taxon>
        <taxon>Spiralia</taxon>
        <taxon>Gnathifera</taxon>
        <taxon>Rotifera</taxon>
        <taxon>Eurotatoria</taxon>
        <taxon>Bdelloidea</taxon>
        <taxon>Philodinida</taxon>
        <taxon>Philodinidae</taxon>
        <taxon>Rotaria</taxon>
    </lineage>
</organism>
<feature type="region of interest" description="Disordered" evidence="1">
    <location>
        <begin position="163"/>
        <end position="190"/>
    </location>
</feature>
<protein>
    <submittedName>
        <fullName evidence="4">Uncharacterized protein</fullName>
    </submittedName>
</protein>
<evidence type="ECO:0000256" key="1">
    <source>
        <dbReference type="SAM" id="MobiDB-lite"/>
    </source>
</evidence>
<comment type="caution">
    <text evidence="4">The sequence shown here is derived from an EMBL/GenBank/DDBJ whole genome shotgun (WGS) entry which is preliminary data.</text>
</comment>
<feature type="compositionally biased region" description="Low complexity" evidence="1">
    <location>
        <begin position="163"/>
        <end position="182"/>
    </location>
</feature>
<dbReference type="EMBL" id="CAJOBI010005854">
    <property type="protein sequence ID" value="CAF4044332.1"/>
    <property type="molecule type" value="Genomic_DNA"/>
</dbReference>
<evidence type="ECO:0000313" key="3">
    <source>
        <dbReference type="EMBL" id="CAF4075470.1"/>
    </source>
</evidence>
<proteinExistence type="predicted"/>
<name>A0A8S3BH39_9BILA</name>
<sequence length="342" mass="38691">MKYKRQLMLQDPKLAEEFEANEIHEDDASLDEADASSPKTMERLVRPKRKGKIKENKCASHSCSSIKNDPWLYDQHDIESSKLLEKTNQIEKLDSLPDQQIQACSTSPKIPKIEQTSTIPIDEWPHQQPSSTMITPPPTITTSSCDSINCSCCDYDGQLYPSSSSSSSYNSHYYSSSSSSSSQQATPSQHMTVNVPVVANFQVNVNTTHHGYPLTNSNNNHHLHYHVSRKQNNYYQQQQQQPPPPPPPPLQSQSPSLSSYYRAGYPNSMKYNQPPPPPPPTSIYHQQQYSSPSQAFVENNSHFPMSSSYHHDMAYGHRQANTIAYNSSNMNHQLNGHIYHQL</sequence>